<keyword evidence="5" id="KW-1185">Reference proteome</keyword>
<evidence type="ECO:0000313" key="4">
    <source>
        <dbReference type="EMBL" id="QEL63893.1"/>
    </source>
</evidence>
<reference evidence="4 5" key="1">
    <citation type="submission" date="2017-07" db="EMBL/GenBank/DDBJ databases">
        <title>Complete genome sequence of Oryzomicrobium terrae TPP412.</title>
        <authorList>
            <person name="Chiu L.-W."/>
            <person name="Lo K.-J."/>
            <person name="Tsai Y.-M."/>
            <person name="Lin S.-S."/>
            <person name="Kuo C.-H."/>
            <person name="Liu C.-T."/>
        </authorList>
    </citation>
    <scope>NUCLEOTIDE SEQUENCE [LARGE SCALE GENOMIC DNA]</scope>
    <source>
        <strain evidence="4 5">TPP412</strain>
    </source>
</reference>
<gene>
    <name evidence="4" type="ORF">OTERR_04170</name>
</gene>
<dbReference type="KEGG" id="otr:OTERR_04170"/>
<comment type="similarity">
    <text evidence="1 2">Belongs to the anti-sigma-factor antagonist family.</text>
</comment>
<evidence type="ECO:0000313" key="5">
    <source>
        <dbReference type="Proteomes" id="UP000323671"/>
    </source>
</evidence>
<dbReference type="NCBIfam" id="TIGR00377">
    <property type="entry name" value="ant_ant_sig"/>
    <property type="match status" value="1"/>
</dbReference>
<dbReference type="InterPro" id="IPR002645">
    <property type="entry name" value="STAS_dom"/>
</dbReference>
<feature type="domain" description="STAS" evidence="3">
    <location>
        <begin position="16"/>
        <end position="112"/>
    </location>
</feature>
<proteinExistence type="inferred from homology"/>
<dbReference type="Proteomes" id="UP000323671">
    <property type="component" value="Chromosome"/>
</dbReference>
<name>A0A5C1E4U5_9RHOO</name>
<evidence type="ECO:0000256" key="2">
    <source>
        <dbReference type="RuleBase" id="RU003749"/>
    </source>
</evidence>
<evidence type="ECO:0000256" key="1">
    <source>
        <dbReference type="ARBA" id="ARBA00009013"/>
    </source>
</evidence>
<dbReference type="CDD" id="cd07043">
    <property type="entry name" value="STAS_anti-anti-sigma_factors"/>
    <property type="match status" value="1"/>
</dbReference>
<dbReference type="PANTHER" id="PTHR33495">
    <property type="entry name" value="ANTI-SIGMA FACTOR ANTAGONIST TM_1081-RELATED-RELATED"/>
    <property type="match status" value="1"/>
</dbReference>
<accession>A0A5C1E4U5</accession>
<dbReference type="EMBL" id="CP022579">
    <property type="protein sequence ID" value="QEL63893.1"/>
    <property type="molecule type" value="Genomic_DNA"/>
</dbReference>
<dbReference type="Pfam" id="PF01740">
    <property type="entry name" value="STAS"/>
    <property type="match status" value="1"/>
</dbReference>
<dbReference type="PROSITE" id="PS50801">
    <property type="entry name" value="STAS"/>
    <property type="match status" value="1"/>
</dbReference>
<dbReference type="GO" id="GO:0043856">
    <property type="term" value="F:anti-sigma factor antagonist activity"/>
    <property type="evidence" value="ECO:0007669"/>
    <property type="project" value="InterPro"/>
</dbReference>
<sequence length="114" mass="12452">MSFQSDILAGDIAQTVTLAGRLDSATAPGFEKTLHDLFLHPARRVLMDFSGLDYISSAGLRVVLMAAKRSKQSQGQLVLCNLQPHVREVFEISGFLKILNIAENQDLALAQLQA</sequence>
<dbReference type="InterPro" id="IPR003658">
    <property type="entry name" value="Anti-sigma_ant"/>
</dbReference>
<evidence type="ECO:0000259" key="3">
    <source>
        <dbReference type="PROSITE" id="PS50801"/>
    </source>
</evidence>
<dbReference type="SUPFAM" id="SSF52091">
    <property type="entry name" value="SpoIIaa-like"/>
    <property type="match status" value="1"/>
</dbReference>
<dbReference type="Gene3D" id="3.30.750.24">
    <property type="entry name" value="STAS domain"/>
    <property type="match status" value="1"/>
</dbReference>
<dbReference type="RefSeq" id="WP_082397191.1">
    <property type="nucleotide sequence ID" value="NZ_CP022579.1"/>
</dbReference>
<protein>
    <recommendedName>
        <fullName evidence="2">Anti-sigma factor antagonist</fullName>
    </recommendedName>
</protein>
<organism evidence="4 5">
    <name type="scientific">Oryzomicrobium terrae</name>
    <dbReference type="NCBI Taxonomy" id="1735038"/>
    <lineage>
        <taxon>Bacteria</taxon>
        <taxon>Pseudomonadati</taxon>
        <taxon>Pseudomonadota</taxon>
        <taxon>Betaproteobacteria</taxon>
        <taxon>Rhodocyclales</taxon>
        <taxon>Rhodocyclaceae</taxon>
        <taxon>Oryzomicrobium</taxon>
    </lineage>
</organism>
<dbReference type="AlphaFoldDB" id="A0A5C1E4U5"/>
<dbReference type="InterPro" id="IPR036513">
    <property type="entry name" value="STAS_dom_sf"/>
</dbReference>